<dbReference type="EMBL" id="JAAIKR010000008">
    <property type="protein sequence ID" value="MBR9728277.1"/>
    <property type="molecule type" value="Genomic_DNA"/>
</dbReference>
<sequence>MADTVSKIKAELNQNAFIDKTFPMLTGWGVKDEDVLVHSLGCSVWNTLGHQLGFMAVVEAPAPPGAGNDIRSDSVWFSYATQSPEVVIEFERYDGSTPDKTKLMAKLMNLLEAYHRWDRKPSLLVLSFWSKEVVSAPDIRELNHLAKYGATNSKGVFIPGIEDAQLLINRFFFEDTVSQKLFLQSVSFWEAQ</sequence>
<protein>
    <submittedName>
        <fullName evidence="1">Uncharacterized protein</fullName>
    </submittedName>
</protein>
<accession>A0ABS5I2L7</accession>
<organism evidence="1 2">
    <name type="scientific">Shewanella intestini</name>
    <dbReference type="NCBI Taxonomy" id="2017544"/>
    <lineage>
        <taxon>Bacteria</taxon>
        <taxon>Pseudomonadati</taxon>
        <taxon>Pseudomonadota</taxon>
        <taxon>Gammaproteobacteria</taxon>
        <taxon>Alteromonadales</taxon>
        <taxon>Shewanellaceae</taxon>
        <taxon>Shewanella</taxon>
    </lineage>
</organism>
<reference evidence="1 2" key="1">
    <citation type="submission" date="2020-02" db="EMBL/GenBank/DDBJ databases">
        <title>Shewanella WXL01 sp. nov., a marine bacterium isolated from green algae in Luhuitou Fringing Reef (Northern South China Sea).</title>
        <authorList>
            <person name="Wang X."/>
        </authorList>
    </citation>
    <scope>NUCLEOTIDE SEQUENCE [LARGE SCALE GENOMIC DNA]</scope>
    <source>
        <strain evidence="1 2">MCCC 1A01895</strain>
    </source>
</reference>
<evidence type="ECO:0000313" key="1">
    <source>
        <dbReference type="EMBL" id="MBR9728277.1"/>
    </source>
</evidence>
<keyword evidence="2" id="KW-1185">Reference proteome</keyword>
<dbReference type="Proteomes" id="UP000811844">
    <property type="component" value="Unassembled WGS sequence"/>
</dbReference>
<name>A0ABS5I2L7_9GAMM</name>
<dbReference type="RefSeq" id="WP_050569011.1">
    <property type="nucleotide sequence ID" value="NZ_JAAIKR010000008.1"/>
</dbReference>
<proteinExistence type="predicted"/>
<comment type="caution">
    <text evidence="1">The sequence shown here is derived from an EMBL/GenBank/DDBJ whole genome shotgun (WGS) entry which is preliminary data.</text>
</comment>
<gene>
    <name evidence="1" type="ORF">G3R48_09860</name>
</gene>
<evidence type="ECO:0000313" key="2">
    <source>
        <dbReference type="Proteomes" id="UP000811844"/>
    </source>
</evidence>